<reference evidence="2 3" key="1">
    <citation type="submission" date="2020-07" db="EMBL/GenBank/DDBJ databases">
        <title>Sequencing the genomes of 1000 actinobacteria strains.</title>
        <authorList>
            <person name="Klenk H.-P."/>
        </authorList>
    </citation>
    <scope>NUCLEOTIDE SEQUENCE [LARGE SCALE GENOMIC DNA]</scope>
    <source>
        <strain evidence="2 3">DSM 23141</strain>
    </source>
</reference>
<accession>A0A852YR72</accession>
<organism evidence="2 3">
    <name type="scientific">Schumannella luteola</name>
    <dbReference type="NCBI Taxonomy" id="472059"/>
    <lineage>
        <taxon>Bacteria</taxon>
        <taxon>Bacillati</taxon>
        <taxon>Actinomycetota</taxon>
        <taxon>Actinomycetes</taxon>
        <taxon>Micrococcales</taxon>
        <taxon>Microbacteriaceae</taxon>
        <taxon>Schumannella</taxon>
    </lineage>
</organism>
<evidence type="ECO:0008006" key="4">
    <source>
        <dbReference type="Google" id="ProtNLM"/>
    </source>
</evidence>
<keyword evidence="3" id="KW-1185">Reference proteome</keyword>
<comment type="caution">
    <text evidence="2">The sequence shown here is derived from an EMBL/GenBank/DDBJ whole genome shotgun (WGS) entry which is preliminary data.</text>
</comment>
<evidence type="ECO:0000313" key="2">
    <source>
        <dbReference type="EMBL" id="NYG99745.1"/>
    </source>
</evidence>
<sequence>MKRSARVLASLAALAVAMIAAATAPKDNAAISEPFAVHGRQGEVVSTRLLLSRLDDVEIARTLTTDDWAPQTIDTTGRWVVVHLTVQTRRATESISSARLVVGGREYANYLGLRNDLGSIQNGPGIATRGTIAFEVPTELLSEAAAAKAEVRLQTAVLPSLDDVPTFEVDLRAAPRSRSLVIPEPEPVEPLG</sequence>
<feature type="chain" id="PRO_5032647594" description="DUF4352 domain-containing protein" evidence="1">
    <location>
        <begin position="30"/>
        <end position="192"/>
    </location>
</feature>
<protein>
    <recommendedName>
        <fullName evidence="4">DUF4352 domain-containing protein</fullName>
    </recommendedName>
</protein>
<dbReference type="Proteomes" id="UP000553888">
    <property type="component" value="Unassembled WGS sequence"/>
</dbReference>
<proteinExistence type="predicted"/>
<dbReference type="EMBL" id="JACBZY010000001">
    <property type="protein sequence ID" value="NYG99745.1"/>
    <property type="molecule type" value="Genomic_DNA"/>
</dbReference>
<dbReference type="RefSeq" id="WP_179568128.1">
    <property type="nucleotide sequence ID" value="NZ_JACBZY010000001.1"/>
</dbReference>
<keyword evidence="1" id="KW-0732">Signal</keyword>
<evidence type="ECO:0000256" key="1">
    <source>
        <dbReference type="SAM" id="SignalP"/>
    </source>
</evidence>
<dbReference type="AlphaFoldDB" id="A0A852YR72"/>
<feature type="signal peptide" evidence="1">
    <location>
        <begin position="1"/>
        <end position="29"/>
    </location>
</feature>
<name>A0A852YR72_9MICO</name>
<gene>
    <name evidence="2" type="ORF">BJ979_002371</name>
</gene>
<evidence type="ECO:0000313" key="3">
    <source>
        <dbReference type="Proteomes" id="UP000553888"/>
    </source>
</evidence>